<accession>A0A1G1W0C7</accession>
<gene>
    <name evidence="2" type="ORF">A3A65_03390</name>
</gene>
<dbReference type="AlphaFoldDB" id="A0A1G1W0C7"/>
<dbReference type="Proteomes" id="UP000176723">
    <property type="component" value="Unassembled WGS sequence"/>
</dbReference>
<dbReference type="Gene3D" id="3.30.1310.20">
    <property type="entry name" value="PRTase-like"/>
    <property type="match status" value="1"/>
</dbReference>
<dbReference type="Gene3D" id="3.40.50.2020">
    <property type="match status" value="1"/>
</dbReference>
<dbReference type="CDD" id="cd06223">
    <property type="entry name" value="PRTases_typeI"/>
    <property type="match status" value="1"/>
</dbReference>
<dbReference type="InterPro" id="IPR029057">
    <property type="entry name" value="PRTase-like"/>
</dbReference>
<dbReference type="Pfam" id="PF00156">
    <property type="entry name" value="Pribosyltran"/>
    <property type="match status" value="1"/>
</dbReference>
<dbReference type="EMBL" id="MHCL01000016">
    <property type="protein sequence ID" value="OGY21109.1"/>
    <property type="molecule type" value="Genomic_DNA"/>
</dbReference>
<proteinExistence type="predicted"/>
<evidence type="ECO:0000259" key="1">
    <source>
        <dbReference type="Pfam" id="PF00156"/>
    </source>
</evidence>
<feature type="domain" description="Phosphoribosyltransferase" evidence="1">
    <location>
        <begin position="15"/>
        <end position="191"/>
    </location>
</feature>
<sequence>MVFSDRKQAGQLLGEKLVDFAHREDVVILAIPRGGVIVGFELAKKLHAPLQVLVTKKIGAPENSELAIGAVAEDGRPIFNEDLVRRLHVTDAYLRTATALVHKKIADYIQQFRDGKVLHVSGKVVIITDDGVATGSTMEAALSWLQGKHASEIILAVPTGAKESMVRLEKLADRTVVLDTPLWFTAVGQFYRNFPQVTDREVKQILRAS</sequence>
<evidence type="ECO:0000313" key="2">
    <source>
        <dbReference type="EMBL" id="OGY21109.1"/>
    </source>
</evidence>
<protein>
    <recommendedName>
        <fullName evidence="1">Phosphoribosyltransferase domain-containing protein</fullName>
    </recommendedName>
</protein>
<organism evidence="2 3">
    <name type="scientific">Candidatus Chisholmbacteria bacterium RIFCSPLOWO2_01_FULL_49_14</name>
    <dbReference type="NCBI Taxonomy" id="1797593"/>
    <lineage>
        <taxon>Bacteria</taxon>
        <taxon>Candidatus Chisholmiibacteriota</taxon>
    </lineage>
</organism>
<evidence type="ECO:0000313" key="3">
    <source>
        <dbReference type="Proteomes" id="UP000176723"/>
    </source>
</evidence>
<comment type="caution">
    <text evidence="2">The sequence shown here is derived from an EMBL/GenBank/DDBJ whole genome shotgun (WGS) entry which is preliminary data.</text>
</comment>
<reference evidence="2 3" key="1">
    <citation type="journal article" date="2016" name="Nat. Commun.">
        <title>Thousands of microbial genomes shed light on interconnected biogeochemical processes in an aquifer system.</title>
        <authorList>
            <person name="Anantharaman K."/>
            <person name="Brown C.T."/>
            <person name="Hug L.A."/>
            <person name="Sharon I."/>
            <person name="Castelle C.J."/>
            <person name="Probst A.J."/>
            <person name="Thomas B.C."/>
            <person name="Singh A."/>
            <person name="Wilkins M.J."/>
            <person name="Karaoz U."/>
            <person name="Brodie E.L."/>
            <person name="Williams K.H."/>
            <person name="Hubbard S.S."/>
            <person name="Banfield J.F."/>
        </authorList>
    </citation>
    <scope>NUCLEOTIDE SEQUENCE [LARGE SCALE GENOMIC DNA]</scope>
</reference>
<dbReference type="STRING" id="1797593.A3A65_03390"/>
<dbReference type="InterPro" id="IPR000836">
    <property type="entry name" value="PRTase_dom"/>
</dbReference>
<name>A0A1G1W0C7_9BACT</name>
<dbReference type="SUPFAM" id="SSF53271">
    <property type="entry name" value="PRTase-like"/>
    <property type="match status" value="1"/>
</dbReference>